<organism evidence="1 2">
    <name type="scientific">Ancylostoma duodenale</name>
    <dbReference type="NCBI Taxonomy" id="51022"/>
    <lineage>
        <taxon>Eukaryota</taxon>
        <taxon>Metazoa</taxon>
        <taxon>Ecdysozoa</taxon>
        <taxon>Nematoda</taxon>
        <taxon>Chromadorea</taxon>
        <taxon>Rhabditida</taxon>
        <taxon>Rhabditina</taxon>
        <taxon>Rhabditomorpha</taxon>
        <taxon>Strongyloidea</taxon>
        <taxon>Ancylostomatidae</taxon>
        <taxon>Ancylostomatinae</taxon>
        <taxon>Ancylostoma</taxon>
    </lineage>
</organism>
<keyword evidence="2" id="KW-1185">Reference proteome</keyword>
<proteinExistence type="predicted"/>
<sequence length="69" mass="7959">MTLHLKNDRFPVFFVDNDLNVRLAAEEQPDGSLMYFRLSQKVSRPPLSSLPSQWEELLVVQPDDRAITS</sequence>
<dbReference type="EMBL" id="KN768259">
    <property type="protein sequence ID" value="KIH46952.1"/>
    <property type="molecule type" value="Genomic_DNA"/>
</dbReference>
<evidence type="ECO:0000313" key="2">
    <source>
        <dbReference type="Proteomes" id="UP000054047"/>
    </source>
</evidence>
<dbReference type="Proteomes" id="UP000054047">
    <property type="component" value="Unassembled WGS sequence"/>
</dbReference>
<dbReference type="OrthoDB" id="416344at2759"/>
<protein>
    <submittedName>
        <fullName evidence="1">Uncharacterized protein</fullName>
    </submittedName>
</protein>
<dbReference type="AlphaFoldDB" id="A0A0C2CAU1"/>
<name>A0A0C2CAU1_9BILA</name>
<accession>A0A0C2CAU1</accession>
<reference evidence="1 2" key="1">
    <citation type="submission" date="2013-12" db="EMBL/GenBank/DDBJ databases">
        <title>Draft genome of the parsitic nematode Ancylostoma duodenale.</title>
        <authorList>
            <person name="Mitreva M."/>
        </authorList>
    </citation>
    <scope>NUCLEOTIDE SEQUENCE [LARGE SCALE GENOMIC DNA]</scope>
    <source>
        <strain evidence="1 2">Zhejiang</strain>
    </source>
</reference>
<evidence type="ECO:0000313" key="1">
    <source>
        <dbReference type="EMBL" id="KIH46952.1"/>
    </source>
</evidence>
<gene>
    <name evidence="1" type="ORF">ANCDUO_22992</name>
</gene>